<evidence type="ECO:0000313" key="3">
    <source>
        <dbReference type="EnsemblFungi" id="EJT68034"/>
    </source>
</evidence>
<organism evidence="2">
    <name type="scientific">Gaeumannomyces tritici (strain R3-111a-1)</name>
    <name type="common">Wheat and barley take-all root rot fungus</name>
    <name type="synonym">Gaeumannomyces graminis var. tritici</name>
    <dbReference type="NCBI Taxonomy" id="644352"/>
    <lineage>
        <taxon>Eukaryota</taxon>
        <taxon>Fungi</taxon>
        <taxon>Dikarya</taxon>
        <taxon>Ascomycota</taxon>
        <taxon>Pezizomycotina</taxon>
        <taxon>Sordariomycetes</taxon>
        <taxon>Sordariomycetidae</taxon>
        <taxon>Magnaporthales</taxon>
        <taxon>Magnaporthaceae</taxon>
        <taxon>Gaeumannomyces</taxon>
    </lineage>
</organism>
<gene>
    <name evidence="3" type="primary">20354845</name>
    <name evidence="2" type="ORF">GGTG_14387</name>
</gene>
<feature type="compositionally biased region" description="Polar residues" evidence="1">
    <location>
        <begin position="1"/>
        <end position="10"/>
    </location>
</feature>
<feature type="compositionally biased region" description="Acidic residues" evidence="1">
    <location>
        <begin position="86"/>
        <end position="97"/>
    </location>
</feature>
<dbReference type="GeneID" id="20354845"/>
<reference evidence="3" key="4">
    <citation type="journal article" date="2015" name="G3 (Bethesda)">
        <title>Genome sequences of three phytopathogenic species of the Magnaporthaceae family of fungi.</title>
        <authorList>
            <person name="Okagaki L.H."/>
            <person name="Nunes C.C."/>
            <person name="Sailsbery J."/>
            <person name="Clay B."/>
            <person name="Brown D."/>
            <person name="John T."/>
            <person name="Oh Y."/>
            <person name="Young N."/>
            <person name="Fitzgerald M."/>
            <person name="Haas B.J."/>
            <person name="Zeng Q."/>
            <person name="Young S."/>
            <person name="Adiconis X."/>
            <person name="Fan L."/>
            <person name="Levin J.Z."/>
            <person name="Mitchell T.K."/>
            <person name="Okubara P.A."/>
            <person name="Farman M.L."/>
            <person name="Kohn L.M."/>
            <person name="Birren B."/>
            <person name="Ma L.-J."/>
            <person name="Dean R.A."/>
        </authorList>
    </citation>
    <scope>NUCLEOTIDE SEQUENCE</scope>
    <source>
        <strain evidence="3">R3-111a-1</strain>
    </source>
</reference>
<feature type="region of interest" description="Disordered" evidence="1">
    <location>
        <begin position="1"/>
        <end position="23"/>
    </location>
</feature>
<reference evidence="3" key="5">
    <citation type="submission" date="2018-04" db="UniProtKB">
        <authorList>
            <consortium name="EnsemblFungi"/>
        </authorList>
    </citation>
    <scope>IDENTIFICATION</scope>
    <source>
        <strain evidence="3">R3-111a-1</strain>
    </source>
</reference>
<dbReference type="EMBL" id="GL385742">
    <property type="protein sequence ID" value="EJT68034.1"/>
    <property type="molecule type" value="Genomic_DNA"/>
</dbReference>
<dbReference type="RefSeq" id="XP_009230578.1">
    <property type="nucleotide sequence ID" value="XM_009232314.1"/>
</dbReference>
<dbReference type="AlphaFoldDB" id="J3PLC4"/>
<reference evidence="2" key="2">
    <citation type="submission" date="2010-07" db="EMBL/GenBank/DDBJ databases">
        <authorList>
            <consortium name="The Broad Institute Genome Sequencing Platform"/>
            <consortium name="Broad Institute Genome Sequencing Center for Infectious Disease"/>
            <person name="Ma L.-J."/>
            <person name="Dead R."/>
            <person name="Young S."/>
            <person name="Zeng Q."/>
            <person name="Koehrsen M."/>
            <person name="Alvarado L."/>
            <person name="Berlin A."/>
            <person name="Chapman S.B."/>
            <person name="Chen Z."/>
            <person name="Freedman E."/>
            <person name="Gellesch M."/>
            <person name="Goldberg J."/>
            <person name="Griggs A."/>
            <person name="Gujja S."/>
            <person name="Heilman E.R."/>
            <person name="Heiman D."/>
            <person name="Hepburn T."/>
            <person name="Howarth C."/>
            <person name="Jen D."/>
            <person name="Larson L."/>
            <person name="Mehta T."/>
            <person name="Neiman D."/>
            <person name="Pearson M."/>
            <person name="Roberts A."/>
            <person name="Saif S."/>
            <person name="Shea T."/>
            <person name="Shenoy N."/>
            <person name="Sisk P."/>
            <person name="Stolte C."/>
            <person name="Sykes S."/>
            <person name="Walk T."/>
            <person name="White J."/>
            <person name="Yandava C."/>
            <person name="Haas B."/>
            <person name="Nusbaum C."/>
            <person name="Birren B."/>
        </authorList>
    </citation>
    <scope>NUCLEOTIDE SEQUENCE</scope>
    <source>
        <strain evidence="2">R3-111a-1</strain>
    </source>
</reference>
<sequence length="154" mass="15544">MARIRSQSPSFPDPVGDDDAGCRVPNAQLVGALAVVAVPHAQVPDDGRVHLGGRGRRASCTGLASAAKHCQLRSLVGGRGGAAAVDDAEEEDDGDLDDGLHQPFSGCRSISTSSRSTPRAGRRALPASSAGTAVAPLSRVWPNSPVGSSARAAG</sequence>
<name>J3PLC4_GAET3</name>
<reference evidence="4" key="1">
    <citation type="submission" date="2010-07" db="EMBL/GenBank/DDBJ databases">
        <title>The genome sequence of Gaeumannomyces graminis var. tritici strain R3-111a-1.</title>
        <authorList>
            <consortium name="The Broad Institute Genome Sequencing Platform"/>
            <person name="Ma L.-J."/>
            <person name="Dead R."/>
            <person name="Young S."/>
            <person name="Zeng Q."/>
            <person name="Koehrsen M."/>
            <person name="Alvarado L."/>
            <person name="Berlin A."/>
            <person name="Chapman S.B."/>
            <person name="Chen Z."/>
            <person name="Freedman E."/>
            <person name="Gellesch M."/>
            <person name="Goldberg J."/>
            <person name="Griggs A."/>
            <person name="Gujja S."/>
            <person name="Heilman E.R."/>
            <person name="Heiman D."/>
            <person name="Hepburn T."/>
            <person name="Howarth C."/>
            <person name="Jen D."/>
            <person name="Larson L."/>
            <person name="Mehta T."/>
            <person name="Neiman D."/>
            <person name="Pearson M."/>
            <person name="Roberts A."/>
            <person name="Saif S."/>
            <person name="Shea T."/>
            <person name="Shenoy N."/>
            <person name="Sisk P."/>
            <person name="Stolte C."/>
            <person name="Sykes S."/>
            <person name="Walk T."/>
            <person name="White J."/>
            <person name="Yandava C."/>
            <person name="Haas B."/>
            <person name="Nusbaum C."/>
            <person name="Birren B."/>
        </authorList>
    </citation>
    <scope>NUCLEOTIDE SEQUENCE [LARGE SCALE GENOMIC DNA]</scope>
    <source>
        <strain evidence="4">R3-111a-1</strain>
    </source>
</reference>
<evidence type="ECO:0000313" key="4">
    <source>
        <dbReference type="Proteomes" id="UP000006039"/>
    </source>
</evidence>
<dbReference type="EnsemblFungi" id="EJT68034">
    <property type="protein sequence ID" value="EJT68034"/>
    <property type="gene ID" value="GGTG_14387"/>
</dbReference>
<keyword evidence="4" id="KW-1185">Reference proteome</keyword>
<proteinExistence type="predicted"/>
<reference evidence="2" key="3">
    <citation type="submission" date="2010-09" db="EMBL/GenBank/DDBJ databases">
        <title>Annotation of Gaeumannomyces graminis var. tritici R3-111a-1.</title>
        <authorList>
            <consortium name="The Broad Institute Genome Sequencing Platform"/>
            <person name="Ma L.-J."/>
            <person name="Dead R."/>
            <person name="Young S.K."/>
            <person name="Zeng Q."/>
            <person name="Gargeya S."/>
            <person name="Fitzgerald M."/>
            <person name="Haas B."/>
            <person name="Abouelleil A."/>
            <person name="Alvarado L."/>
            <person name="Arachchi H.M."/>
            <person name="Berlin A."/>
            <person name="Brown A."/>
            <person name="Chapman S.B."/>
            <person name="Chen Z."/>
            <person name="Dunbar C."/>
            <person name="Freedman E."/>
            <person name="Gearin G."/>
            <person name="Gellesch M."/>
            <person name="Goldberg J."/>
            <person name="Griggs A."/>
            <person name="Gujja S."/>
            <person name="Heiman D."/>
            <person name="Howarth C."/>
            <person name="Larson L."/>
            <person name="Lui A."/>
            <person name="MacDonald P.J.P."/>
            <person name="Mehta T."/>
            <person name="Montmayeur A."/>
            <person name="Murphy C."/>
            <person name="Neiman D."/>
            <person name="Pearson M."/>
            <person name="Priest M."/>
            <person name="Roberts A."/>
            <person name="Saif S."/>
            <person name="Shea T."/>
            <person name="Shenoy N."/>
            <person name="Sisk P."/>
            <person name="Stolte C."/>
            <person name="Sykes S."/>
            <person name="Yandava C."/>
            <person name="Wortman J."/>
            <person name="Nusbaum C."/>
            <person name="Birren B."/>
        </authorList>
    </citation>
    <scope>NUCLEOTIDE SEQUENCE</scope>
    <source>
        <strain evidence="2">R3-111a-1</strain>
    </source>
</reference>
<feature type="region of interest" description="Disordered" evidence="1">
    <location>
        <begin position="78"/>
        <end position="154"/>
    </location>
</feature>
<dbReference type="VEuPathDB" id="FungiDB:GGTG_14387"/>
<feature type="compositionally biased region" description="Low complexity" evidence="1">
    <location>
        <begin position="108"/>
        <end position="117"/>
    </location>
</feature>
<dbReference type="Proteomes" id="UP000006039">
    <property type="component" value="Unassembled WGS sequence"/>
</dbReference>
<evidence type="ECO:0000313" key="2">
    <source>
        <dbReference type="EMBL" id="EJT68034.1"/>
    </source>
</evidence>
<dbReference type="HOGENOM" id="CLU_1704329_0_0_1"/>
<accession>J3PLC4</accession>
<evidence type="ECO:0000256" key="1">
    <source>
        <dbReference type="SAM" id="MobiDB-lite"/>
    </source>
</evidence>
<protein>
    <submittedName>
        <fullName evidence="2 3">Uncharacterized protein</fullName>
    </submittedName>
</protein>